<evidence type="ECO:0000256" key="10">
    <source>
        <dbReference type="ARBA" id="ARBA00048975"/>
    </source>
</evidence>
<name>A0A9D9DDA1_9PROT</name>
<keyword evidence="8 12" id="KW-0808">Transferase</keyword>
<evidence type="ECO:0000256" key="5">
    <source>
        <dbReference type="ARBA" id="ARBA00022516"/>
    </source>
</evidence>
<sequence>MQNKKIKVFIIAGEVSGDVLGARIMREMPDAEFVGIGGENMIAAGLGSLFPMSDLSVMGVIEVLAHARTLTRRINQTVDAIIAARPSVVLTIDSPGFARSVIKKLRHMPAGRKLIADGLRFHHVVAPQVWAWRAGRAKKYARTFDKLYAFFDFEVPYFTKYGLDTVAVGHPISDVVFGRHGARGGNSTEKIITLVPGSRMSEVKRLMPVFRDVAQQLIANGYAGYRFIIPTVETTADYVRRQTEKWSVKPELVPSDQRYDVYEKTYIAIVASGTVSAELAMLHIPTIVIYKMNPITTWLVRMVIRVKWVSLVNILLGRGVYPEFLGPAATTENVLDAVQQLTIPSVREKMISQLKMADDMWRRPDGAPAALIAESVRRVGGGQVKV</sequence>
<evidence type="ECO:0000256" key="6">
    <source>
        <dbReference type="ARBA" id="ARBA00022556"/>
    </source>
</evidence>
<dbReference type="SUPFAM" id="SSF53756">
    <property type="entry name" value="UDP-Glycosyltransferase/glycogen phosphorylase"/>
    <property type="match status" value="1"/>
</dbReference>
<evidence type="ECO:0000256" key="9">
    <source>
        <dbReference type="ARBA" id="ARBA00023098"/>
    </source>
</evidence>
<gene>
    <name evidence="12" type="primary">lpxB</name>
    <name evidence="12" type="ORF">IAC69_02825</name>
</gene>
<dbReference type="InterPro" id="IPR003835">
    <property type="entry name" value="Glyco_trans_19"/>
</dbReference>
<dbReference type="AlphaFoldDB" id="A0A9D9DDA1"/>
<evidence type="ECO:0000313" key="12">
    <source>
        <dbReference type="EMBL" id="MBO8425388.1"/>
    </source>
</evidence>
<evidence type="ECO:0000256" key="3">
    <source>
        <dbReference type="ARBA" id="ARBA00012687"/>
    </source>
</evidence>
<keyword evidence="9" id="KW-0443">Lipid metabolism</keyword>
<comment type="function">
    <text evidence="1">Condensation of UDP-2,3-diacylglucosamine and 2,3-diacylglucosamine-1-phosphate to form lipid A disaccharide, a precursor of lipid A, a phosphorylated glycolipid that anchors the lipopolysaccharide to the outer membrane of the cell.</text>
</comment>
<keyword evidence="6" id="KW-0441">Lipid A biosynthesis</keyword>
<organism evidence="12 13">
    <name type="scientific">Candidatus Enterousia avistercoris</name>
    <dbReference type="NCBI Taxonomy" id="2840788"/>
    <lineage>
        <taxon>Bacteria</taxon>
        <taxon>Pseudomonadati</taxon>
        <taxon>Pseudomonadota</taxon>
        <taxon>Alphaproteobacteria</taxon>
        <taxon>Candidatus Enterousia</taxon>
    </lineage>
</organism>
<evidence type="ECO:0000256" key="4">
    <source>
        <dbReference type="ARBA" id="ARBA00020902"/>
    </source>
</evidence>
<dbReference type="GO" id="GO:0008915">
    <property type="term" value="F:lipid-A-disaccharide synthase activity"/>
    <property type="evidence" value="ECO:0007669"/>
    <property type="project" value="UniProtKB-UniRule"/>
</dbReference>
<dbReference type="GO" id="GO:0009245">
    <property type="term" value="P:lipid A biosynthetic process"/>
    <property type="evidence" value="ECO:0007669"/>
    <property type="project" value="UniProtKB-UniRule"/>
</dbReference>
<evidence type="ECO:0000256" key="2">
    <source>
        <dbReference type="ARBA" id="ARBA00007868"/>
    </source>
</evidence>
<comment type="caution">
    <text evidence="12">The sequence shown here is derived from an EMBL/GenBank/DDBJ whole genome shotgun (WGS) entry which is preliminary data.</text>
</comment>
<keyword evidence="5" id="KW-0444">Lipid biosynthesis</keyword>
<dbReference type="EMBL" id="JADINC010000044">
    <property type="protein sequence ID" value="MBO8425388.1"/>
    <property type="molecule type" value="Genomic_DNA"/>
</dbReference>
<dbReference type="Pfam" id="PF02684">
    <property type="entry name" value="LpxB"/>
    <property type="match status" value="1"/>
</dbReference>
<protein>
    <recommendedName>
        <fullName evidence="4 11">Lipid-A-disaccharide synthase</fullName>
        <ecNumber evidence="3 11">2.4.1.182</ecNumber>
    </recommendedName>
</protein>
<evidence type="ECO:0000313" key="13">
    <source>
        <dbReference type="Proteomes" id="UP000823630"/>
    </source>
</evidence>
<evidence type="ECO:0000256" key="1">
    <source>
        <dbReference type="ARBA" id="ARBA00002056"/>
    </source>
</evidence>
<comment type="similarity">
    <text evidence="2">Belongs to the LpxB family.</text>
</comment>
<dbReference type="PANTHER" id="PTHR30372">
    <property type="entry name" value="LIPID-A-DISACCHARIDE SYNTHASE"/>
    <property type="match status" value="1"/>
</dbReference>
<dbReference type="EC" id="2.4.1.182" evidence="3 11"/>
<evidence type="ECO:0000256" key="11">
    <source>
        <dbReference type="NCBIfam" id="TIGR00215"/>
    </source>
</evidence>
<dbReference type="GO" id="GO:0005543">
    <property type="term" value="F:phospholipid binding"/>
    <property type="evidence" value="ECO:0007669"/>
    <property type="project" value="TreeGrafter"/>
</dbReference>
<reference evidence="12" key="1">
    <citation type="submission" date="2020-10" db="EMBL/GenBank/DDBJ databases">
        <authorList>
            <person name="Gilroy R."/>
        </authorList>
    </citation>
    <scope>NUCLEOTIDE SEQUENCE</scope>
    <source>
        <strain evidence="12">8207</strain>
    </source>
</reference>
<dbReference type="PANTHER" id="PTHR30372:SF4">
    <property type="entry name" value="LIPID-A-DISACCHARIDE SYNTHASE, MITOCHONDRIAL-RELATED"/>
    <property type="match status" value="1"/>
</dbReference>
<proteinExistence type="inferred from homology"/>
<accession>A0A9D9DDA1</accession>
<dbReference type="GO" id="GO:0016020">
    <property type="term" value="C:membrane"/>
    <property type="evidence" value="ECO:0007669"/>
    <property type="project" value="GOC"/>
</dbReference>
<dbReference type="NCBIfam" id="TIGR00215">
    <property type="entry name" value="lpxB"/>
    <property type="match status" value="1"/>
</dbReference>
<evidence type="ECO:0000256" key="8">
    <source>
        <dbReference type="ARBA" id="ARBA00022679"/>
    </source>
</evidence>
<comment type="catalytic activity">
    <reaction evidence="10">
        <text>a lipid X + a UDP-2-N,3-O-bis[(3R)-3-hydroxyacyl]-alpha-D-glucosamine = a lipid A disaccharide + UDP + H(+)</text>
        <dbReference type="Rhea" id="RHEA:67828"/>
        <dbReference type="ChEBI" id="CHEBI:15378"/>
        <dbReference type="ChEBI" id="CHEBI:58223"/>
        <dbReference type="ChEBI" id="CHEBI:137748"/>
        <dbReference type="ChEBI" id="CHEBI:176338"/>
        <dbReference type="ChEBI" id="CHEBI:176343"/>
        <dbReference type="EC" id="2.4.1.182"/>
    </reaction>
</comment>
<dbReference type="Proteomes" id="UP000823630">
    <property type="component" value="Unassembled WGS sequence"/>
</dbReference>
<evidence type="ECO:0000256" key="7">
    <source>
        <dbReference type="ARBA" id="ARBA00022676"/>
    </source>
</evidence>
<keyword evidence="7 12" id="KW-0328">Glycosyltransferase</keyword>
<reference evidence="12" key="2">
    <citation type="journal article" date="2021" name="PeerJ">
        <title>Extensive microbial diversity within the chicken gut microbiome revealed by metagenomics and culture.</title>
        <authorList>
            <person name="Gilroy R."/>
            <person name="Ravi A."/>
            <person name="Getino M."/>
            <person name="Pursley I."/>
            <person name="Horton D.L."/>
            <person name="Alikhan N.F."/>
            <person name="Baker D."/>
            <person name="Gharbi K."/>
            <person name="Hall N."/>
            <person name="Watson M."/>
            <person name="Adriaenssens E.M."/>
            <person name="Foster-Nyarko E."/>
            <person name="Jarju S."/>
            <person name="Secka A."/>
            <person name="Antonio M."/>
            <person name="Oren A."/>
            <person name="Chaudhuri R.R."/>
            <person name="La Ragione R."/>
            <person name="Hildebrand F."/>
            <person name="Pallen M.J."/>
        </authorList>
    </citation>
    <scope>NUCLEOTIDE SEQUENCE</scope>
    <source>
        <strain evidence="12">8207</strain>
    </source>
</reference>